<organism evidence="1 2">
    <name type="scientific">Peronosclerospora sorghi</name>
    <dbReference type="NCBI Taxonomy" id="230839"/>
    <lineage>
        <taxon>Eukaryota</taxon>
        <taxon>Sar</taxon>
        <taxon>Stramenopiles</taxon>
        <taxon>Oomycota</taxon>
        <taxon>Peronosporomycetes</taxon>
        <taxon>Peronosporales</taxon>
        <taxon>Peronosporaceae</taxon>
        <taxon>Peronosclerospora</taxon>
    </lineage>
</organism>
<reference evidence="1 2" key="1">
    <citation type="journal article" date="2022" name="bioRxiv">
        <title>The genome of the oomycete Peronosclerospora sorghi, a cosmopolitan pathogen of maize and sorghum, is inflated with dispersed pseudogenes.</title>
        <authorList>
            <person name="Fletcher K."/>
            <person name="Martin F."/>
            <person name="Isakeit T."/>
            <person name="Cavanaugh K."/>
            <person name="Magill C."/>
            <person name="Michelmore R."/>
        </authorList>
    </citation>
    <scope>NUCLEOTIDE SEQUENCE [LARGE SCALE GENOMIC DNA]</scope>
    <source>
        <strain evidence="1">P6</strain>
    </source>
</reference>
<evidence type="ECO:0000313" key="1">
    <source>
        <dbReference type="EMBL" id="KAI9909866.1"/>
    </source>
</evidence>
<protein>
    <submittedName>
        <fullName evidence="1">Uncharacterized protein</fullName>
    </submittedName>
</protein>
<evidence type="ECO:0000313" key="2">
    <source>
        <dbReference type="Proteomes" id="UP001163321"/>
    </source>
</evidence>
<name>A0ACC0VUU1_9STRA</name>
<dbReference type="EMBL" id="CM047585">
    <property type="protein sequence ID" value="KAI9909866.1"/>
    <property type="molecule type" value="Genomic_DNA"/>
</dbReference>
<dbReference type="Proteomes" id="UP001163321">
    <property type="component" value="Chromosome 6"/>
</dbReference>
<sequence>MLRKYNQAMADTAVSTASSIDQVEEAQRVTKLLANREEEARQLKQQLLQVTTENDALTFKLQVASSLAERRLSEIEELQTTAREKNRLLVDAQRQEMQAQVRAAKQETQVALMTHALTRAQKEAEAAQQDSQWLEEQLAEKTKTVQELRHEMAKRSHDLEELKIRSEEELTSAKRQMECPTASARVTELQSRCDALHKSLSDSEQALALEPERTKAQVEHLFREQAEASEARIQALQDDVQRAEERIKDMEAKKIFSLQTASAVADLSPSAGEAHLAAHGLTLKQMYDHILELEETLQAERTEKDKLLLYMDRINKEVQKKAPVWMGLRLDLERTTASHTQVSERLERYMQELAKTKRKEQEAFKEKKTLEKKCEALCQSVEDLSKQVQHLLFRSHDTRGQPNSLDVGSDNLVVFKDVEELQVRNQQLLAVIRELKEMNKAMTSDNVNDSLEVDAANSSGSQESAALMKKRSSRHGSVDVDIESKKDREVQMEFYNCKMEKQANVKLLQEALKQERSKCSEL</sequence>
<proteinExistence type="predicted"/>
<gene>
    <name evidence="1" type="ORF">PsorP6_010014</name>
</gene>
<keyword evidence="2" id="KW-1185">Reference proteome</keyword>
<comment type="caution">
    <text evidence="1">The sequence shown here is derived from an EMBL/GenBank/DDBJ whole genome shotgun (WGS) entry which is preliminary data.</text>
</comment>
<accession>A0ACC0VUU1</accession>